<accession>A0AAP0AST6</accession>
<gene>
    <name evidence="4" type="primary">CBDAS</name>
    <name evidence="4" type="ORF">KSP39_PZI023496</name>
</gene>
<evidence type="ECO:0000313" key="4">
    <source>
        <dbReference type="EMBL" id="KAK8913647.1"/>
    </source>
</evidence>
<dbReference type="Gene3D" id="3.30.465.10">
    <property type="match status" value="1"/>
</dbReference>
<dbReference type="PANTHER" id="PTHR32448">
    <property type="entry name" value="OS08G0158400 PROTEIN"/>
    <property type="match status" value="1"/>
</dbReference>
<sequence length="72" mass="8282">MPPYVSRNPRGAYLNYRDLDLGVNEEGNMSYRNASLWGAAYFKGNFRSLSQVKTDADPTNFFRNEQSIPLLF</sequence>
<reference evidence="4 5" key="1">
    <citation type="journal article" date="2022" name="Nat. Plants">
        <title>Genomes of leafy and leafless Platanthera orchids illuminate the evolution of mycoheterotrophy.</title>
        <authorList>
            <person name="Li M.H."/>
            <person name="Liu K.W."/>
            <person name="Li Z."/>
            <person name="Lu H.C."/>
            <person name="Ye Q.L."/>
            <person name="Zhang D."/>
            <person name="Wang J.Y."/>
            <person name="Li Y.F."/>
            <person name="Zhong Z.M."/>
            <person name="Liu X."/>
            <person name="Yu X."/>
            <person name="Liu D.K."/>
            <person name="Tu X.D."/>
            <person name="Liu B."/>
            <person name="Hao Y."/>
            <person name="Liao X.Y."/>
            <person name="Jiang Y.T."/>
            <person name="Sun W.H."/>
            <person name="Chen J."/>
            <person name="Chen Y.Q."/>
            <person name="Ai Y."/>
            <person name="Zhai J.W."/>
            <person name="Wu S.S."/>
            <person name="Zhou Z."/>
            <person name="Hsiao Y.Y."/>
            <person name="Wu W.L."/>
            <person name="Chen Y.Y."/>
            <person name="Lin Y.F."/>
            <person name="Hsu J.L."/>
            <person name="Li C.Y."/>
            <person name="Wang Z.W."/>
            <person name="Zhao X."/>
            <person name="Zhong W.Y."/>
            <person name="Ma X.K."/>
            <person name="Ma L."/>
            <person name="Huang J."/>
            <person name="Chen G.Z."/>
            <person name="Huang M.Z."/>
            <person name="Huang L."/>
            <person name="Peng D.H."/>
            <person name="Luo Y.B."/>
            <person name="Zou S.Q."/>
            <person name="Chen S.P."/>
            <person name="Lan S."/>
            <person name="Tsai W.C."/>
            <person name="Van de Peer Y."/>
            <person name="Liu Z.J."/>
        </authorList>
    </citation>
    <scope>NUCLEOTIDE SEQUENCE [LARGE SCALE GENOMIC DNA]</scope>
    <source>
        <strain evidence="4">Lor287</strain>
    </source>
</reference>
<evidence type="ECO:0000313" key="5">
    <source>
        <dbReference type="Proteomes" id="UP001418222"/>
    </source>
</evidence>
<evidence type="ECO:0000256" key="1">
    <source>
        <dbReference type="ARBA" id="ARBA00022630"/>
    </source>
</evidence>
<comment type="caution">
    <text evidence="4">The sequence shown here is derived from an EMBL/GenBank/DDBJ whole genome shotgun (WGS) entry which is preliminary data.</text>
</comment>
<evidence type="ECO:0000259" key="3">
    <source>
        <dbReference type="Pfam" id="PF08031"/>
    </source>
</evidence>
<dbReference type="InterPro" id="IPR012951">
    <property type="entry name" value="BBE"/>
</dbReference>
<feature type="domain" description="Berberine/berberine-like" evidence="3">
    <location>
        <begin position="12"/>
        <end position="69"/>
    </location>
</feature>
<dbReference type="InterPro" id="IPR016169">
    <property type="entry name" value="FAD-bd_PCMH_sub2"/>
</dbReference>
<keyword evidence="1" id="KW-0285">Flavoprotein</keyword>
<dbReference type="EMBL" id="JBBWWQ010000021">
    <property type="protein sequence ID" value="KAK8913647.1"/>
    <property type="molecule type" value="Genomic_DNA"/>
</dbReference>
<dbReference type="AlphaFoldDB" id="A0AAP0AST6"/>
<dbReference type="Proteomes" id="UP001418222">
    <property type="component" value="Unassembled WGS sequence"/>
</dbReference>
<keyword evidence="5" id="KW-1185">Reference proteome</keyword>
<dbReference type="Pfam" id="PF08031">
    <property type="entry name" value="BBE"/>
    <property type="match status" value="1"/>
</dbReference>
<protein>
    <submittedName>
        <fullName evidence="4">Cannabidiolic acid synthase</fullName>
    </submittedName>
</protein>
<evidence type="ECO:0000256" key="2">
    <source>
        <dbReference type="ARBA" id="ARBA00022827"/>
    </source>
</evidence>
<organism evidence="4 5">
    <name type="scientific">Platanthera zijinensis</name>
    <dbReference type="NCBI Taxonomy" id="2320716"/>
    <lineage>
        <taxon>Eukaryota</taxon>
        <taxon>Viridiplantae</taxon>
        <taxon>Streptophyta</taxon>
        <taxon>Embryophyta</taxon>
        <taxon>Tracheophyta</taxon>
        <taxon>Spermatophyta</taxon>
        <taxon>Magnoliopsida</taxon>
        <taxon>Liliopsida</taxon>
        <taxon>Asparagales</taxon>
        <taxon>Orchidaceae</taxon>
        <taxon>Orchidoideae</taxon>
        <taxon>Orchideae</taxon>
        <taxon>Orchidinae</taxon>
        <taxon>Platanthera</taxon>
    </lineage>
</organism>
<keyword evidence="2" id="KW-0274">FAD</keyword>
<name>A0AAP0AST6_9ASPA</name>
<proteinExistence type="predicted"/>
<dbReference type="GO" id="GO:0016491">
    <property type="term" value="F:oxidoreductase activity"/>
    <property type="evidence" value="ECO:0007669"/>
    <property type="project" value="InterPro"/>
</dbReference>
<dbReference type="GO" id="GO:0050660">
    <property type="term" value="F:flavin adenine dinucleotide binding"/>
    <property type="evidence" value="ECO:0007669"/>
    <property type="project" value="InterPro"/>
</dbReference>